<dbReference type="PANTHER" id="PTHR33018:SF34">
    <property type="entry name" value="OS02G0472350 PROTEIN"/>
    <property type="match status" value="1"/>
</dbReference>
<comment type="caution">
    <text evidence="2">The sequence shown here is derived from an EMBL/GenBank/DDBJ whole genome shotgun (WGS) entry which is preliminary data.</text>
</comment>
<protein>
    <submittedName>
        <fullName evidence="2">Uncharacterized protein</fullName>
    </submittedName>
</protein>
<evidence type="ECO:0000256" key="1">
    <source>
        <dbReference type="SAM" id="MobiDB-lite"/>
    </source>
</evidence>
<evidence type="ECO:0000313" key="2">
    <source>
        <dbReference type="EMBL" id="KAG2391581.1"/>
    </source>
</evidence>
<dbReference type="Proteomes" id="UP000743370">
    <property type="component" value="Unassembled WGS sequence"/>
</dbReference>
<evidence type="ECO:0000313" key="3">
    <source>
        <dbReference type="Proteomes" id="UP000743370"/>
    </source>
</evidence>
<name>A0A8T0K3C8_PHAAN</name>
<dbReference type="AlphaFoldDB" id="A0A8T0K3C8"/>
<organism evidence="2 3">
    <name type="scientific">Phaseolus angularis</name>
    <name type="common">Azuki bean</name>
    <name type="synonym">Vigna angularis</name>
    <dbReference type="NCBI Taxonomy" id="3914"/>
    <lineage>
        <taxon>Eukaryota</taxon>
        <taxon>Viridiplantae</taxon>
        <taxon>Streptophyta</taxon>
        <taxon>Embryophyta</taxon>
        <taxon>Tracheophyta</taxon>
        <taxon>Spermatophyta</taxon>
        <taxon>Magnoliopsida</taxon>
        <taxon>eudicotyledons</taxon>
        <taxon>Gunneridae</taxon>
        <taxon>Pentapetalae</taxon>
        <taxon>rosids</taxon>
        <taxon>fabids</taxon>
        <taxon>Fabales</taxon>
        <taxon>Fabaceae</taxon>
        <taxon>Papilionoideae</taxon>
        <taxon>50 kb inversion clade</taxon>
        <taxon>NPAAA clade</taxon>
        <taxon>indigoferoid/millettioid clade</taxon>
        <taxon>Phaseoleae</taxon>
        <taxon>Vigna</taxon>
    </lineage>
</organism>
<proteinExistence type="predicted"/>
<dbReference type="EMBL" id="JABFOF010000007">
    <property type="protein sequence ID" value="KAG2391581.1"/>
    <property type="molecule type" value="Genomic_DNA"/>
</dbReference>
<sequence length="170" mass="18907">MTSSESGPTGGGGRFVTRMPDVTSRRVNEKPVTVEFDPRTFVPIGAHATSFKSYLGVMAKAHVPIVATCWDDVPQVDKNLLWQDILVKRIAAQQKQKLNDTPHVLSRGGYALLEKKMRKRRADELGLETPDLVPPPARHELWKAARTKSNGQFTSQSAQEISQRISLFLA</sequence>
<accession>A0A8T0K3C8</accession>
<dbReference type="PANTHER" id="PTHR33018">
    <property type="entry name" value="OS10G0338966 PROTEIN-RELATED"/>
    <property type="match status" value="1"/>
</dbReference>
<gene>
    <name evidence="2" type="ORF">HKW66_Vig0126580</name>
</gene>
<feature type="region of interest" description="Disordered" evidence="1">
    <location>
        <begin position="1"/>
        <end position="26"/>
    </location>
</feature>
<reference evidence="2 3" key="1">
    <citation type="submission" date="2020-05" db="EMBL/GenBank/DDBJ databases">
        <title>Vigna angularis (adzuki bean) Var. LongXiaoDou No. 4 denovo assembly.</title>
        <authorList>
            <person name="Xiang H."/>
        </authorList>
    </citation>
    <scope>NUCLEOTIDE SEQUENCE [LARGE SCALE GENOMIC DNA]</scope>
    <source>
        <tissue evidence="2">Leaf</tissue>
    </source>
</reference>